<accession>A7A5F5</accession>
<evidence type="ECO:0000256" key="1">
    <source>
        <dbReference type="SAM" id="MobiDB-lite"/>
    </source>
</evidence>
<organism evidence="2 3">
    <name type="scientific">Bifidobacterium adolescentis L2-32</name>
    <dbReference type="NCBI Taxonomy" id="411481"/>
    <lineage>
        <taxon>Bacteria</taxon>
        <taxon>Bacillati</taxon>
        <taxon>Actinomycetota</taxon>
        <taxon>Actinomycetes</taxon>
        <taxon>Bifidobacteriales</taxon>
        <taxon>Bifidobacteriaceae</taxon>
        <taxon>Bifidobacterium</taxon>
    </lineage>
</organism>
<dbReference type="HOGENOM" id="CLU_1369870_0_0_11"/>
<evidence type="ECO:0000313" key="3">
    <source>
        <dbReference type="Proteomes" id="UP000003773"/>
    </source>
</evidence>
<reference evidence="2 3" key="1">
    <citation type="submission" date="2007-04" db="EMBL/GenBank/DDBJ databases">
        <authorList>
            <person name="Fulton L."/>
            <person name="Clifton S."/>
            <person name="Fulton B."/>
            <person name="Xu J."/>
            <person name="Minx P."/>
            <person name="Pepin K.H."/>
            <person name="Johnson M."/>
            <person name="Thiruvilangam P."/>
            <person name="Bhonagiri V."/>
            <person name="Nash W.E."/>
            <person name="Mardis E.R."/>
            <person name="Wilson R.K."/>
        </authorList>
    </citation>
    <scope>NUCLEOTIDE SEQUENCE [LARGE SCALE GENOMIC DNA]</scope>
    <source>
        <strain evidence="2 3">L2-32</strain>
    </source>
</reference>
<dbReference type="Proteomes" id="UP000003773">
    <property type="component" value="Unassembled WGS sequence"/>
</dbReference>
<name>A7A5F5_BIFAD</name>
<dbReference type="AlphaFoldDB" id="A7A5F5"/>
<reference evidence="2 3" key="2">
    <citation type="submission" date="2007-05" db="EMBL/GenBank/DDBJ databases">
        <title>Draft genome sequence of Bifidobacterium adolescentis (L2-32).</title>
        <authorList>
            <person name="Sudarsanam P."/>
            <person name="Ley R."/>
            <person name="Guruge J."/>
            <person name="Turnbaugh P.J."/>
            <person name="Mahowald M."/>
            <person name="Liep D."/>
            <person name="Gordon J."/>
        </authorList>
    </citation>
    <scope>NUCLEOTIDE SEQUENCE [LARGE SCALE GENOMIC DNA]</scope>
    <source>
        <strain evidence="2 3">L2-32</strain>
    </source>
</reference>
<proteinExistence type="predicted"/>
<dbReference type="EMBL" id="AAXD02000018">
    <property type="protein sequence ID" value="EDN84138.1"/>
    <property type="molecule type" value="Genomic_DNA"/>
</dbReference>
<comment type="caution">
    <text evidence="2">The sequence shown here is derived from an EMBL/GenBank/DDBJ whole genome shotgun (WGS) entry which is preliminary data.</text>
</comment>
<feature type="compositionally biased region" description="Polar residues" evidence="1">
    <location>
        <begin position="102"/>
        <end position="111"/>
    </location>
</feature>
<feature type="region of interest" description="Disordered" evidence="1">
    <location>
        <begin position="132"/>
        <end position="199"/>
    </location>
</feature>
<feature type="region of interest" description="Disordered" evidence="1">
    <location>
        <begin position="73"/>
        <end position="118"/>
    </location>
</feature>
<protein>
    <submittedName>
        <fullName evidence="2">Uncharacterized protein</fullName>
    </submittedName>
</protein>
<sequence>MMPTTQHPQILRTIIIMDGITNLMVNLIPIPSAQANIPVIILDRPLAPMPIPFKNHRTDTRPIRIEPFITMGTRPRHNASTKTGLAGAEQENTPKGKHPSRKSSQINQPKCSGRDSNPHTLQVAHFECAASTIPPPKQKNKRPTLHPQQEHGTLVQPPESHKEPMASSQWLFTASHGARMLRESNPRTVPGRHLSKVVQ</sequence>
<gene>
    <name evidence="2" type="ORF">BIFADO_01074</name>
</gene>
<evidence type="ECO:0000313" key="2">
    <source>
        <dbReference type="EMBL" id="EDN84138.1"/>
    </source>
</evidence>